<dbReference type="PROSITE" id="PS50005">
    <property type="entry name" value="TPR"/>
    <property type="match status" value="1"/>
</dbReference>
<evidence type="ECO:0000256" key="1">
    <source>
        <dbReference type="ARBA" id="ARBA00022737"/>
    </source>
</evidence>
<dbReference type="Proteomes" id="UP001528920">
    <property type="component" value="Unassembled WGS sequence"/>
</dbReference>
<evidence type="ECO:0008006" key="7">
    <source>
        <dbReference type="Google" id="ProtNLM"/>
    </source>
</evidence>
<dbReference type="PANTHER" id="PTHR44943:SF8">
    <property type="entry name" value="TPR REPEAT-CONTAINING PROTEIN MJ0263"/>
    <property type="match status" value="1"/>
</dbReference>
<keyword evidence="2 3" id="KW-0802">TPR repeat</keyword>
<name>A0ABT5VWS3_9BACT</name>
<evidence type="ECO:0000256" key="4">
    <source>
        <dbReference type="SAM" id="SignalP"/>
    </source>
</evidence>
<protein>
    <recommendedName>
        <fullName evidence="7">Tetratricopeptide repeat protein</fullName>
    </recommendedName>
</protein>
<evidence type="ECO:0000256" key="3">
    <source>
        <dbReference type="PROSITE-ProRule" id="PRU00339"/>
    </source>
</evidence>
<reference evidence="5 6" key="1">
    <citation type="submission" date="2022-01" db="EMBL/GenBank/DDBJ databases">
        <title>Labilibaculum sp. nov, a marine bacterium isolated from Antarctica.</title>
        <authorList>
            <person name="Dai W."/>
        </authorList>
    </citation>
    <scope>NUCLEOTIDE SEQUENCE [LARGE SCALE GENOMIC DNA]</scope>
    <source>
        <strain evidence="5 6">DW002</strain>
    </source>
</reference>
<evidence type="ECO:0000313" key="5">
    <source>
        <dbReference type="EMBL" id="MDE5419700.1"/>
    </source>
</evidence>
<comment type="caution">
    <text evidence="5">The sequence shown here is derived from an EMBL/GenBank/DDBJ whole genome shotgun (WGS) entry which is preliminary data.</text>
</comment>
<dbReference type="InterPro" id="IPR051685">
    <property type="entry name" value="Ycf3/AcsC/BcsC/TPR_MFPF"/>
</dbReference>
<sequence length="355" mass="41640">MRKITLLILLIGLCTICKAQTEREKAIDLKNHAVELMDNGKIDESIKILERAQQIDPDFITIPYEIAFAYQLTKEYDKSIEIAKPLLKHPDVFDLVYQLIGNSYDLKGNKAKAIKMYDKGIKKFPNSGKLHLEKGIVMASQEKWFEALDIWEQGIVADPSHSSNYYYASQVLAQTDERIWGVYYGEIFLNLEPNSQRSAQISKLLYDTYKTCFPIKNNKWGLQFSHKATNIVLGDLKDIKFSFETIHNLVMEQGYKGVEPEFTIDNLINIRKQFLEEWNAEYAERYPNLIFDYHDFLIKNKMFEPYMYWTLKGGAENEFQIWKSNNASTHSKFIEWFNNNPMSFPDDRKTNRFSY</sequence>
<keyword evidence="4" id="KW-0732">Signal</keyword>
<dbReference type="EMBL" id="JAKJSC010000005">
    <property type="protein sequence ID" value="MDE5419700.1"/>
    <property type="molecule type" value="Genomic_DNA"/>
</dbReference>
<dbReference type="Pfam" id="PF13181">
    <property type="entry name" value="TPR_8"/>
    <property type="match status" value="2"/>
</dbReference>
<dbReference type="RefSeq" id="WP_275111029.1">
    <property type="nucleotide sequence ID" value="NZ_JAKJSC010000005.1"/>
</dbReference>
<accession>A0ABT5VWS3</accession>
<dbReference type="Gene3D" id="1.25.40.10">
    <property type="entry name" value="Tetratricopeptide repeat domain"/>
    <property type="match status" value="1"/>
</dbReference>
<evidence type="ECO:0000256" key="2">
    <source>
        <dbReference type="ARBA" id="ARBA00022803"/>
    </source>
</evidence>
<dbReference type="InterPro" id="IPR011990">
    <property type="entry name" value="TPR-like_helical_dom_sf"/>
</dbReference>
<evidence type="ECO:0000313" key="6">
    <source>
        <dbReference type="Proteomes" id="UP001528920"/>
    </source>
</evidence>
<feature type="signal peptide" evidence="4">
    <location>
        <begin position="1"/>
        <end position="19"/>
    </location>
</feature>
<keyword evidence="6" id="KW-1185">Reference proteome</keyword>
<keyword evidence="1" id="KW-0677">Repeat</keyword>
<proteinExistence type="predicted"/>
<organism evidence="5 6">
    <name type="scientific">Paralabilibaculum antarcticum</name>
    <dbReference type="NCBI Taxonomy" id="2912572"/>
    <lineage>
        <taxon>Bacteria</taxon>
        <taxon>Pseudomonadati</taxon>
        <taxon>Bacteroidota</taxon>
        <taxon>Bacteroidia</taxon>
        <taxon>Marinilabiliales</taxon>
        <taxon>Marinifilaceae</taxon>
        <taxon>Paralabilibaculum</taxon>
    </lineage>
</organism>
<dbReference type="SUPFAM" id="SSF48452">
    <property type="entry name" value="TPR-like"/>
    <property type="match status" value="1"/>
</dbReference>
<dbReference type="PANTHER" id="PTHR44943">
    <property type="entry name" value="CELLULOSE SYNTHASE OPERON PROTEIN C"/>
    <property type="match status" value="1"/>
</dbReference>
<feature type="repeat" description="TPR" evidence="3">
    <location>
        <begin position="94"/>
        <end position="127"/>
    </location>
</feature>
<gene>
    <name evidence="5" type="ORF">L3049_17035</name>
</gene>
<feature type="chain" id="PRO_5045407637" description="Tetratricopeptide repeat protein" evidence="4">
    <location>
        <begin position="20"/>
        <end position="355"/>
    </location>
</feature>
<dbReference type="SMART" id="SM00028">
    <property type="entry name" value="TPR"/>
    <property type="match status" value="3"/>
</dbReference>
<dbReference type="InterPro" id="IPR019734">
    <property type="entry name" value="TPR_rpt"/>
</dbReference>